<keyword evidence="9" id="KW-0503">Monooxygenase</keyword>
<reference evidence="18" key="1">
    <citation type="submission" date="2023-01" db="EMBL/GenBank/DDBJ databases">
        <authorList>
            <person name="Van Ghelder C."/>
            <person name="Rancurel C."/>
        </authorList>
    </citation>
    <scope>NUCLEOTIDE SEQUENCE</scope>
    <source>
        <strain evidence="18">CNCM I-4278</strain>
    </source>
</reference>
<dbReference type="PANTHER" id="PTHR33353">
    <property type="entry name" value="PUTATIVE (AFU_ORTHOLOGUE AFUA_1G12560)-RELATED"/>
    <property type="match status" value="1"/>
</dbReference>
<evidence type="ECO:0000259" key="17">
    <source>
        <dbReference type="Pfam" id="PF03443"/>
    </source>
</evidence>
<evidence type="ECO:0000256" key="14">
    <source>
        <dbReference type="ARBA" id="ARBA00045077"/>
    </source>
</evidence>
<comment type="cofactor">
    <cofactor evidence="1">
        <name>Cu(2+)</name>
        <dbReference type="ChEBI" id="CHEBI:29036"/>
    </cofactor>
</comment>
<evidence type="ECO:0000256" key="16">
    <source>
        <dbReference type="SAM" id="SignalP"/>
    </source>
</evidence>
<keyword evidence="11" id="KW-0119">Carbohydrate metabolism</keyword>
<keyword evidence="4" id="KW-0479">Metal-binding</keyword>
<comment type="subcellular location">
    <subcellularLocation>
        <location evidence="2">Secreted</location>
    </subcellularLocation>
</comment>
<sequence>MILKTIAALGALASFTSAHIVIPHLLVDKKDTGLWKHVLEVSAPDETWTGPYYYPGLIIPLEAYDSLDGENITCGRAAFNSLGKTEIADVVAGEEIGFKTWYEVDNGEPWTAETTYSFYHTGPAQVYLSRAPNDDLKSYHGDGDWFKVAYAGPKNSKSWELDGPHRNDFNFTLPRTTPPGAYLMRFEYIYVTAFNTTQFYVSCALVNVKSPGPSVEPGKPAGFARFPGTYKIEDPGITVPRSQDRINGGVEVNLLEYKPPGPPVWEG</sequence>
<keyword evidence="19" id="KW-1185">Reference proteome</keyword>
<accession>A0A9W4XH82</accession>
<feature type="domain" description="Auxiliary Activity family 9 catalytic" evidence="17">
    <location>
        <begin position="19"/>
        <end position="240"/>
    </location>
</feature>
<feature type="signal peptide" evidence="16">
    <location>
        <begin position="1"/>
        <end position="18"/>
    </location>
</feature>
<evidence type="ECO:0000256" key="12">
    <source>
        <dbReference type="ARBA" id="ARBA00023326"/>
    </source>
</evidence>
<dbReference type="OrthoDB" id="6038816at2759"/>
<evidence type="ECO:0000256" key="13">
    <source>
        <dbReference type="ARBA" id="ARBA00044502"/>
    </source>
</evidence>
<keyword evidence="8" id="KW-0186">Copper</keyword>
<dbReference type="Proteomes" id="UP001152607">
    <property type="component" value="Unassembled WGS sequence"/>
</dbReference>
<keyword evidence="7" id="KW-0560">Oxidoreductase</keyword>
<protein>
    <recommendedName>
        <fullName evidence="15">lytic cellulose monooxygenase (C4-dehydrogenating)</fullName>
        <ecNumber evidence="15">1.14.99.56</ecNumber>
    </recommendedName>
</protein>
<dbReference type="PANTHER" id="PTHR33353:SF10">
    <property type="entry name" value="ENDO-BETA-1,4-GLUCANASE D"/>
    <property type="match status" value="1"/>
</dbReference>
<keyword evidence="3" id="KW-0964">Secreted</keyword>
<evidence type="ECO:0000256" key="8">
    <source>
        <dbReference type="ARBA" id="ARBA00023008"/>
    </source>
</evidence>
<evidence type="ECO:0000256" key="7">
    <source>
        <dbReference type="ARBA" id="ARBA00023002"/>
    </source>
</evidence>
<gene>
    <name evidence="18" type="ORF">PDIGIT_LOCUS1479</name>
</gene>
<dbReference type="Pfam" id="PF03443">
    <property type="entry name" value="AA9"/>
    <property type="match status" value="1"/>
</dbReference>
<dbReference type="GO" id="GO:0005576">
    <property type="term" value="C:extracellular region"/>
    <property type="evidence" value="ECO:0007669"/>
    <property type="project" value="UniProtKB-SubCell"/>
</dbReference>
<dbReference type="GO" id="GO:0030245">
    <property type="term" value="P:cellulose catabolic process"/>
    <property type="evidence" value="ECO:0007669"/>
    <property type="project" value="UniProtKB-KW"/>
</dbReference>
<dbReference type="EC" id="1.14.99.56" evidence="15"/>
<comment type="catalytic activity">
    <reaction evidence="14">
        <text>[(1-&gt;4)-beta-D-glucosyl]n+m + reduced acceptor + O2 = 4-dehydro-beta-D-glucosyl-[(1-&gt;4)-beta-D-glucosyl]n-1 + [(1-&gt;4)-beta-D-glucosyl]m + acceptor + H2O.</text>
        <dbReference type="EC" id="1.14.99.56"/>
    </reaction>
</comment>
<dbReference type="GO" id="GO:0004497">
    <property type="term" value="F:monooxygenase activity"/>
    <property type="evidence" value="ECO:0007669"/>
    <property type="project" value="UniProtKB-KW"/>
</dbReference>
<dbReference type="AlphaFoldDB" id="A0A9W4XH82"/>
<evidence type="ECO:0000256" key="6">
    <source>
        <dbReference type="ARBA" id="ARBA00023001"/>
    </source>
</evidence>
<evidence type="ECO:0000256" key="4">
    <source>
        <dbReference type="ARBA" id="ARBA00022723"/>
    </source>
</evidence>
<keyword evidence="10" id="KW-1015">Disulfide bond</keyword>
<evidence type="ECO:0000256" key="1">
    <source>
        <dbReference type="ARBA" id="ARBA00001973"/>
    </source>
</evidence>
<evidence type="ECO:0000313" key="19">
    <source>
        <dbReference type="Proteomes" id="UP001152607"/>
    </source>
</evidence>
<dbReference type="InterPro" id="IPR005103">
    <property type="entry name" value="AA9_LPMO"/>
</dbReference>
<feature type="chain" id="PRO_5040895704" description="lytic cellulose monooxygenase (C4-dehydrogenating)" evidence="16">
    <location>
        <begin position="19"/>
        <end position="267"/>
    </location>
</feature>
<evidence type="ECO:0000256" key="2">
    <source>
        <dbReference type="ARBA" id="ARBA00004613"/>
    </source>
</evidence>
<organism evidence="18 19">
    <name type="scientific">Periconia digitata</name>
    <dbReference type="NCBI Taxonomy" id="1303443"/>
    <lineage>
        <taxon>Eukaryota</taxon>
        <taxon>Fungi</taxon>
        <taxon>Dikarya</taxon>
        <taxon>Ascomycota</taxon>
        <taxon>Pezizomycotina</taxon>
        <taxon>Dothideomycetes</taxon>
        <taxon>Pleosporomycetidae</taxon>
        <taxon>Pleosporales</taxon>
        <taxon>Massarineae</taxon>
        <taxon>Periconiaceae</taxon>
        <taxon>Periconia</taxon>
    </lineage>
</organism>
<dbReference type="Gene3D" id="2.70.50.70">
    <property type="match status" value="1"/>
</dbReference>
<comment type="similarity">
    <text evidence="13">Belongs to the polysaccharide monooxygenase AA9 family.</text>
</comment>
<dbReference type="EMBL" id="CAOQHR010000001">
    <property type="protein sequence ID" value="CAI6264403.1"/>
    <property type="molecule type" value="Genomic_DNA"/>
</dbReference>
<keyword evidence="6" id="KW-0136">Cellulose degradation</keyword>
<dbReference type="GO" id="GO:0046872">
    <property type="term" value="F:metal ion binding"/>
    <property type="evidence" value="ECO:0007669"/>
    <property type="project" value="UniProtKB-KW"/>
</dbReference>
<dbReference type="InterPro" id="IPR049892">
    <property type="entry name" value="AA9"/>
</dbReference>
<evidence type="ECO:0000256" key="11">
    <source>
        <dbReference type="ARBA" id="ARBA00023277"/>
    </source>
</evidence>
<keyword evidence="5 16" id="KW-0732">Signal</keyword>
<evidence type="ECO:0000256" key="5">
    <source>
        <dbReference type="ARBA" id="ARBA00022729"/>
    </source>
</evidence>
<evidence type="ECO:0000313" key="18">
    <source>
        <dbReference type="EMBL" id="CAI6264403.1"/>
    </source>
</evidence>
<evidence type="ECO:0000256" key="3">
    <source>
        <dbReference type="ARBA" id="ARBA00022525"/>
    </source>
</evidence>
<evidence type="ECO:0000256" key="9">
    <source>
        <dbReference type="ARBA" id="ARBA00023033"/>
    </source>
</evidence>
<proteinExistence type="inferred from homology"/>
<name>A0A9W4XH82_9PLEO</name>
<evidence type="ECO:0000256" key="15">
    <source>
        <dbReference type="ARBA" id="ARBA00047174"/>
    </source>
</evidence>
<keyword evidence="12" id="KW-0624">Polysaccharide degradation</keyword>
<comment type="caution">
    <text evidence="18">The sequence shown here is derived from an EMBL/GenBank/DDBJ whole genome shotgun (WGS) entry which is preliminary data.</text>
</comment>
<evidence type="ECO:0000256" key="10">
    <source>
        <dbReference type="ARBA" id="ARBA00023157"/>
    </source>
</evidence>